<dbReference type="AlphaFoldDB" id="A0AB35XCQ1"/>
<protein>
    <submittedName>
        <fullName evidence="3">DUF262 domain-containing HNH endonuclease family protein</fullName>
    </submittedName>
</protein>
<keyword evidence="3" id="KW-0540">Nuclease</keyword>
<dbReference type="Pfam" id="PF03235">
    <property type="entry name" value="GmrSD_N"/>
    <property type="match status" value="1"/>
</dbReference>
<sequence>MELHAYTRTISELLSVNRKYVVPRFQREYSWVKEQINELWFDVISNVKVEQDFNYTNNEYFIGSLVLVGDETGREMQIVDGQQRLTTLTIFLSVLCESFKSNNQADLAEAIFENYIEGRDDDGKKFFKLINETPKPFFQKNIQHINKSDDAPETQEEKNLLAAYKEVSSLVSREKLEKYFSLKINTDENYSNLLKAIRDQVLRFLKIIFITVNDEDEAYTIFETLNARGMNLSFVDLIKNKLFKALNDPHPNDDAKDNWKAIRATLMQRNGVGTIETFMRHWWVSKYAYVSNENLYKSFISRWRKGEINPADFINELKQDAELYVRLSSPVETDFPQMEDKPIYHSLNAIRLFGITQCRPFLLALLKAKRQRKLRQRDFLKALSIVENFHFVFNAVCSLRPSGIEGAYSKAARLINSQNATKVSNGTTIEQLCALLSNRKPEAAVFIENFRDILFIDGNPKQKRLVQYIINKFEMKRHAGDEYRPHSLSLEHVLPQSSGDEKEIGMIGNIIPLSKELNERAGDKTLEEKVAIYEQSEFKLTEEFVCELRDIYGGHWDAQTIILKTDRLAGEAYMTIWNH</sequence>
<evidence type="ECO:0000259" key="2">
    <source>
        <dbReference type="Pfam" id="PF07510"/>
    </source>
</evidence>
<dbReference type="Pfam" id="PF07510">
    <property type="entry name" value="GmrSD_C"/>
    <property type="match status" value="1"/>
</dbReference>
<gene>
    <name evidence="3" type="ORF">V4836_23705</name>
</gene>
<dbReference type="InterPro" id="IPR011089">
    <property type="entry name" value="GmrSD_C"/>
</dbReference>
<feature type="domain" description="GmrSD restriction endonucleases C-terminal" evidence="2">
    <location>
        <begin position="443"/>
        <end position="569"/>
    </location>
</feature>
<dbReference type="EMBL" id="JAZKKV010000001">
    <property type="protein sequence ID" value="MEE9657070.1"/>
    <property type="molecule type" value="Genomic_DNA"/>
</dbReference>
<dbReference type="RefSeq" id="WP_331389238.1">
    <property type="nucleotide sequence ID" value="NZ_JAZKKV010000001.1"/>
</dbReference>
<dbReference type="PANTHER" id="PTHR35149:SF2">
    <property type="entry name" value="DUF262 DOMAIN-CONTAINING PROTEIN"/>
    <property type="match status" value="1"/>
</dbReference>
<keyword evidence="4" id="KW-1185">Reference proteome</keyword>
<dbReference type="Proteomes" id="UP001331691">
    <property type="component" value="Unassembled WGS sequence"/>
</dbReference>
<feature type="domain" description="GmrSD restriction endonucleases N-terminal" evidence="1">
    <location>
        <begin position="10"/>
        <end position="243"/>
    </location>
</feature>
<reference evidence="3 4" key="1">
    <citation type="submission" date="2023-10" db="EMBL/GenBank/DDBJ databases">
        <title>Wastewater isolates of ESBL- and carbapenemase-producing Gram-negative bacteria from New Zealand.</title>
        <authorList>
            <person name="Straub C."/>
            <person name="Weaver L."/>
            <person name="Cornelius A."/>
            <person name="Mcgill E."/>
            <person name="Dyet K."/>
            <person name="White L."/>
            <person name="Pattis I."/>
        </authorList>
    </citation>
    <scope>NUCLEOTIDE SEQUENCE [LARGE SCALE GENOMIC DNA]</scope>
    <source>
        <strain evidence="3 4">ESBL09</strain>
    </source>
</reference>
<dbReference type="PANTHER" id="PTHR35149">
    <property type="entry name" value="SLL5132 PROTEIN"/>
    <property type="match status" value="1"/>
</dbReference>
<proteinExistence type="predicted"/>
<dbReference type="GO" id="GO:0004519">
    <property type="term" value="F:endonuclease activity"/>
    <property type="evidence" value="ECO:0007669"/>
    <property type="project" value="UniProtKB-KW"/>
</dbReference>
<accession>A0AB35XCQ1</accession>
<evidence type="ECO:0000313" key="3">
    <source>
        <dbReference type="EMBL" id="MEE9657070.1"/>
    </source>
</evidence>
<keyword evidence="3" id="KW-0378">Hydrolase</keyword>
<evidence type="ECO:0000313" key="4">
    <source>
        <dbReference type="Proteomes" id="UP001331691"/>
    </source>
</evidence>
<name>A0AB35XCQ1_9ENTR</name>
<organism evidence="3 4">
    <name type="scientific">Kluyvera ascorbata</name>
    <dbReference type="NCBI Taxonomy" id="51288"/>
    <lineage>
        <taxon>Bacteria</taxon>
        <taxon>Pseudomonadati</taxon>
        <taxon>Pseudomonadota</taxon>
        <taxon>Gammaproteobacteria</taxon>
        <taxon>Enterobacterales</taxon>
        <taxon>Enterobacteriaceae</taxon>
        <taxon>Kluyvera</taxon>
    </lineage>
</organism>
<evidence type="ECO:0000259" key="1">
    <source>
        <dbReference type="Pfam" id="PF03235"/>
    </source>
</evidence>
<keyword evidence="3" id="KW-0255">Endonuclease</keyword>
<dbReference type="InterPro" id="IPR004919">
    <property type="entry name" value="GmrSD_N"/>
</dbReference>
<comment type="caution">
    <text evidence="3">The sequence shown here is derived from an EMBL/GenBank/DDBJ whole genome shotgun (WGS) entry which is preliminary data.</text>
</comment>